<keyword evidence="3" id="KW-1185">Reference proteome</keyword>
<dbReference type="Proteomes" id="UP001589692">
    <property type="component" value="Unassembled WGS sequence"/>
</dbReference>
<evidence type="ECO:0000313" key="2">
    <source>
        <dbReference type="EMBL" id="MFB9953030.1"/>
    </source>
</evidence>
<dbReference type="Pfam" id="PF06527">
    <property type="entry name" value="TniQ"/>
    <property type="match status" value="1"/>
</dbReference>
<comment type="caution">
    <text evidence="2">The sequence shown here is derived from an EMBL/GenBank/DDBJ whole genome shotgun (WGS) entry which is preliminary data.</text>
</comment>
<evidence type="ECO:0000313" key="3">
    <source>
        <dbReference type="Proteomes" id="UP001589692"/>
    </source>
</evidence>
<gene>
    <name evidence="2" type="ORF">ACFFP0_29690</name>
</gene>
<proteinExistence type="predicted"/>
<sequence>MTTSERGPAIAIRERYHEVVSEQWPVVVRPQPGELLSSWAHRLGFANGIAPRSFGRVLGFSTGMWSASLDMNFQTDAINILTTHTGIPLSRLFAMSLKGSPLKRLLLPLRDDGRRLSSTWLQFCPQCLAEDAQPHFRRQWRLATRISCPHHRCGLRDRCPSCRSRIAVFSQLELVPQHFCAACGFDLRRASTSFVSPAIRSLDTCIHDICRLEAITGSLLTNSLVRRLLAIPDFYGQYPTVSLVSLSTLARIRCFERLAMHPKEWLIDDDDAVVALWRRSILSADGHASLIERLATGLEYRIQRHAPKAHRERTADLRGLLEAYRRVKQNPHRRKRDTAAVEV</sequence>
<dbReference type="InterPro" id="IPR009492">
    <property type="entry name" value="TniQ"/>
</dbReference>
<name>A0ABV6AQZ4_9HYPH</name>
<evidence type="ECO:0000259" key="1">
    <source>
        <dbReference type="Pfam" id="PF06527"/>
    </source>
</evidence>
<organism evidence="2 3">
    <name type="scientific">Rhizobium puerariae</name>
    <dbReference type="NCBI Taxonomy" id="1585791"/>
    <lineage>
        <taxon>Bacteria</taxon>
        <taxon>Pseudomonadati</taxon>
        <taxon>Pseudomonadota</taxon>
        <taxon>Alphaproteobacteria</taxon>
        <taxon>Hyphomicrobiales</taxon>
        <taxon>Rhizobiaceae</taxon>
        <taxon>Rhizobium/Agrobacterium group</taxon>
        <taxon>Rhizobium</taxon>
    </lineage>
</organism>
<protein>
    <submittedName>
        <fullName evidence="2">TniQ family protein</fullName>
    </submittedName>
</protein>
<reference evidence="2 3" key="1">
    <citation type="submission" date="2024-09" db="EMBL/GenBank/DDBJ databases">
        <authorList>
            <person name="Sun Q."/>
            <person name="Mori K."/>
        </authorList>
    </citation>
    <scope>NUCLEOTIDE SEQUENCE [LARGE SCALE GENOMIC DNA]</scope>
    <source>
        <strain evidence="2 3">TBRC 4938</strain>
    </source>
</reference>
<dbReference type="RefSeq" id="WP_377265831.1">
    <property type="nucleotide sequence ID" value="NZ_JBHMAA010000045.1"/>
</dbReference>
<feature type="domain" description="TniQ" evidence="1">
    <location>
        <begin position="25"/>
        <end position="155"/>
    </location>
</feature>
<accession>A0ABV6AQZ4</accession>
<dbReference type="EMBL" id="JBHMAA010000045">
    <property type="protein sequence ID" value="MFB9953030.1"/>
    <property type="molecule type" value="Genomic_DNA"/>
</dbReference>